<name>H5TSY9_GORO1</name>
<dbReference type="STRING" id="1108044.GOOTI_230_00220"/>
<accession>H5TSY9</accession>
<dbReference type="AlphaFoldDB" id="H5TSY9"/>
<dbReference type="EMBL" id="BAFB01000230">
    <property type="protein sequence ID" value="GAB36597.1"/>
    <property type="molecule type" value="Genomic_DNA"/>
</dbReference>
<dbReference type="Proteomes" id="UP000005038">
    <property type="component" value="Unassembled WGS sequence"/>
</dbReference>
<evidence type="ECO:0000313" key="2">
    <source>
        <dbReference type="Proteomes" id="UP000005038"/>
    </source>
</evidence>
<proteinExistence type="predicted"/>
<gene>
    <name evidence="1" type="ORF">GOOTI_230_00220</name>
</gene>
<protein>
    <submittedName>
        <fullName evidence="1">Uncharacterized protein</fullName>
    </submittedName>
</protein>
<evidence type="ECO:0000313" key="1">
    <source>
        <dbReference type="EMBL" id="GAB36597.1"/>
    </source>
</evidence>
<reference evidence="1" key="1">
    <citation type="submission" date="2012-02" db="EMBL/GenBank/DDBJ databases">
        <title>Whole genome shotgun sequence of Gordonia otitidis NBRC 100426.</title>
        <authorList>
            <person name="Yoshida I."/>
            <person name="Hosoyama A."/>
            <person name="Tsuchikane K."/>
            <person name="Katsumata H."/>
            <person name="Yamazaki S."/>
            <person name="Fujita N."/>
        </authorList>
    </citation>
    <scope>NUCLEOTIDE SEQUENCE [LARGE SCALE GENOMIC DNA]</scope>
    <source>
        <strain evidence="1">NBRC 100426</strain>
    </source>
</reference>
<comment type="caution">
    <text evidence="1">The sequence shown here is derived from an EMBL/GenBank/DDBJ whole genome shotgun (WGS) entry which is preliminary data.</text>
</comment>
<dbReference type="RefSeq" id="WP_007240771.1">
    <property type="nucleotide sequence ID" value="NZ_BAFB01000230.1"/>
</dbReference>
<organism evidence="1 2">
    <name type="scientific">Gordonia otitidis (strain DSM 44809 / CCUG 52243 / JCM 12355 / NBRC 100426 / IFM 10032)</name>
    <dbReference type="NCBI Taxonomy" id="1108044"/>
    <lineage>
        <taxon>Bacteria</taxon>
        <taxon>Bacillati</taxon>
        <taxon>Actinomycetota</taxon>
        <taxon>Actinomycetes</taxon>
        <taxon>Mycobacteriales</taxon>
        <taxon>Gordoniaceae</taxon>
        <taxon>Gordonia</taxon>
    </lineage>
</organism>
<keyword evidence="2" id="KW-1185">Reference proteome</keyword>
<sequence>MTTASGRIGRLSADVRSLTDRIPDDDVDDCLGRLALVVIDVSDIGACDPVRDALAQWQTSRRVSVDTRRRLEALMVQRDVDGFAAHRSSDVTTQRAHFRAARGLTCLAVIFDSDAAVRYRLREAVYEASAALGGGAGVVAVLTEFA</sequence>
<dbReference type="OrthoDB" id="4377094at2"/>